<dbReference type="Gene3D" id="3.30.200.20">
    <property type="entry name" value="Phosphorylase Kinase, domain 1"/>
    <property type="match status" value="1"/>
</dbReference>
<evidence type="ECO:0000256" key="16">
    <source>
        <dbReference type="ARBA" id="ARBA00023136"/>
    </source>
</evidence>
<evidence type="ECO:0000256" key="3">
    <source>
        <dbReference type="ARBA" id="ARBA00008536"/>
    </source>
</evidence>
<keyword evidence="15 21" id="KW-1133">Transmembrane helix</keyword>
<proteinExistence type="inferred from homology"/>
<comment type="similarity">
    <text evidence="3">In the N-terminal section; belongs to the leguminous lectin family.</text>
</comment>
<dbReference type="EMBL" id="JARPOI010000007">
    <property type="protein sequence ID" value="KAJ9177484.1"/>
    <property type="molecule type" value="Genomic_DNA"/>
</dbReference>
<keyword evidence="11" id="KW-0430">Lectin</keyword>
<sequence>MDLYGSSSCLLYTLVMAISIFLFMLFLPIANSLSFNFTTFDPNMADISFQGDAFTSNNVLQLTKNEKVDDNDNFRYSVGRASYKHPVRLWDAKTRRLTDFTTHFSFIMKRIHDKYQSGDGMSFFIAPVDSQIPDNSSGGFLALFNNDTALNASKENQIIAVEFDSFKNAWDPDDNHVGILVNSIISVTNVTWNSSITNGSQANAWVSYNSTTRNLSVFLTYAQNPVFSGNSSLSYIVDLRDFLPEWVRVGFSASTGMSVELHYIISWDFDSSLEINQKARHKTRLLVCISVGLGIFACAVIGVFWLVFWRKRHGGRNEDEADDVSMDDEFEQGTGPKRFTFAELSRATSDFAESGKLGEGGFGGVYKGLLSESNTQIAVKKFSRGSKQGKKEYVSEVKIITRLRHRNLVQLIGWCHERGEFLLVYEFLPNGSLDSHLFGGETVLIWSVRYKIAFGLASALLYLHEEWEQCVVHRDIKSSNVMLDSNFNAKLGDFGLARLVDHELGSQTTVLAGTMGYLASECVTTGKASKESDVYGFGVVALEITSGRRPVDTTQEPNKVRLVKWVWDLYGKGHLLEAVDKRLTTEFDERQLECLMIVGLWCCHPDFAHRPSIRQVISVLNFEAPLPSLPAKLPVPIYYAPPMNLREFSSTSSGLTTSESSCTTNSSLLPSRSTKPHLNEEEPNV</sequence>
<keyword evidence="14 19" id="KW-0067">ATP-binding</keyword>
<keyword evidence="12 19" id="KW-0547">Nucleotide-binding</keyword>
<keyword evidence="8" id="KW-0808">Transferase</keyword>
<dbReference type="SUPFAM" id="SSF56112">
    <property type="entry name" value="Protein kinase-like (PK-like)"/>
    <property type="match status" value="1"/>
</dbReference>
<evidence type="ECO:0000256" key="4">
    <source>
        <dbReference type="ARBA" id="ARBA00010217"/>
    </source>
</evidence>
<evidence type="ECO:0000256" key="1">
    <source>
        <dbReference type="ARBA" id="ARBA00004251"/>
    </source>
</evidence>
<feature type="transmembrane region" description="Helical" evidence="21">
    <location>
        <begin position="12"/>
        <end position="30"/>
    </location>
</feature>
<gene>
    <name evidence="23" type="ORF">P3X46_012700</name>
</gene>
<dbReference type="InterPro" id="IPR008271">
    <property type="entry name" value="Ser/Thr_kinase_AS"/>
</dbReference>
<dbReference type="InterPro" id="IPR019825">
    <property type="entry name" value="Lectin_legB_Mn/Ca_BS"/>
</dbReference>
<dbReference type="CDD" id="cd14066">
    <property type="entry name" value="STKc_IRAK"/>
    <property type="match status" value="1"/>
</dbReference>
<comment type="subcellular location">
    <subcellularLocation>
        <location evidence="1">Cell membrane</location>
        <topology evidence="1">Single-pass type I membrane protein</topology>
    </subcellularLocation>
</comment>
<keyword evidence="13" id="KW-0418">Kinase</keyword>
<dbReference type="PROSITE" id="PS00108">
    <property type="entry name" value="PROTEIN_KINASE_ST"/>
    <property type="match status" value="1"/>
</dbReference>
<dbReference type="Gene3D" id="2.60.120.200">
    <property type="match status" value="1"/>
</dbReference>
<dbReference type="InterPro" id="IPR017441">
    <property type="entry name" value="Protein_kinase_ATP_BS"/>
</dbReference>
<evidence type="ECO:0000256" key="14">
    <source>
        <dbReference type="ARBA" id="ARBA00022840"/>
    </source>
</evidence>
<feature type="domain" description="Protein kinase" evidence="22">
    <location>
        <begin position="351"/>
        <end position="629"/>
    </location>
</feature>
<keyword evidence="17" id="KW-0675">Receptor</keyword>
<keyword evidence="6" id="KW-1003">Cell membrane</keyword>
<name>A0ABQ9MB20_HEVBR</name>
<evidence type="ECO:0000313" key="23">
    <source>
        <dbReference type="EMBL" id="KAJ9177484.1"/>
    </source>
</evidence>
<evidence type="ECO:0000256" key="12">
    <source>
        <dbReference type="ARBA" id="ARBA00022741"/>
    </source>
</evidence>
<evidence type="ECO:0000256" key="6">
    <source>
        <dbReference type="ARBA" id="ARBA00022475"/>
    </source>
</evidence>
<keyword evidence="9 21" id="KW-0812">Transmembrane</keyword>
<dbReference type="Pfam" id="PF00139">
    <property type="entry name" value="Lectin_legB"/>
    <property type="match status" value="1"/>
</dbReference>
<dbReference type="PROSITE" id="PS00308">
    <property type="entry name" value="LECTIN_LEGUME_ALPHA"/>
    <property type="match status" value="1"/>
</dbReference>
<dbReference type="InterPro" id="IPR011009">
    <property type="entry name" value="Kinase-like_dom_sf"/>
</dbReference>
<feature type="region of interest" description="Disordered" evidence="20">
    <location>
        <begin position="650"/>
        <end position="685"/>
    </location>
</feature>
<accession>A0ABQ9MB20</accession>
<dbReference type="InterPro" id="IPR001220">
    <property type="entry name" value="Legume_lectin_dom"/>
</dbReference>
<evidence type="ECO:0000256" key="20">
    <source>
        <dbReference type="SAM" id="MobiDB-lite"/>
    </source>
</evidence>
<feature type="transmembrane region" description="Helical" evidence="21">
    <location>
        <begin position="285"/>
        <end position="309"/>
    </location>
</feature>
<evidence type="ECO:0000256" key="13">
    <source>
        <dbReference type="ARBA" id="ARBA00022777"/>
    </source>
</evidence>
<dbReference type="EC" id="2.7.11.1" evidence="5"/>
<dbReference type="InterPro" id="IPR000719">
    <property type="entry name" value="Prot_kinase_dom"/>
</dbReference>
<evidence type="ECO:0000256" key="7">
    <source>
        <dbReference type="ARBA" id="ARBA00022527"/>
    </source>
</evidence>
<dbReference type="InterPro" id="IPR050528">
    <property type="entry name" value="L-type_Lectin-RKs"/>
</dbReference>
<dbReference type="SMART" id="SM00220">
    <property type="entry name" value="S_TKc"/>
    <property type="match status" value="1"/>
</dbReference>
<feature type="compositionally biased region" description="Low complexity" evidence="20">
    <location>
        <begin position="650"/>
        <end position="669"/>
    </location>
</feature>
<evidence type="ECO:0000256" key="21">
    <source>
        <dbReference type="SAM" id="Phobius"/>
    </source>
</evidence>
<keyword evidence="18" id="KW-0325">Glycoprotein</keyword>
<comment type="similarity">
    <text evidence="4">In the C-terminal section; belongs to the protein kinase superfamily. Ser/Thr protein kinase family.</text>
</comment>
<comment type="similarity">
    <text evidence="2">Belongs to the leguminous lectin family.</text>
</comment>
<keyword evidence="7" id="KW-0723">Serine/threonine-protein kinase</keyword>
<feature type="binding site" evidence="19">
    <location>
        <position position="381"/>
    </location>
    <ligand>
        <name>ATP</name>
        <dbReference type="ChEBI" id="CHEBI:30616"/>
    </ligand>
</feature>
<evidence type="ECO:0000256" key="5">
    <source>
        <dbReference type="ARBA" id="ARBA00012513"/>
    </source>
</evidence>
<dbReference type="PROSITE" id="PS50011">
    <property type="entry name" value="PROTEIN_KINASE_DOM"/>
    <property type="match status" value="1"/>
</dbReference>
<evidence type="ECO:0000256" key="17">
    <source>
        <dbReference type="ARBA" id="ARBA00023170"/>
    </source>
</evidence>
<dbReference type="InterPro" id="IPR013320">
    <property type="entry name" value="ConA-like_dom_sf"/>
</dbReference>
<keyword evidence="10" id="KW-0732">Signal</keyword>
<keyword evidence="24" id="KW-1185">Reference proteome</keyword>
<comment type="caution">
    <text evidence="23">The sequence shown here is derived from an EMBL/GenBank/DDBJ whole genome shotgun (WGS) entry which is preliminary data.</text>
</comment>
<evidence type="ECO:0000256" key="2">
    <source>
        <dbReference type="ARBA" id="ARBA00007606"/>
    </source>
</evidence>
<dbReference type="PANTHER" id="PTHR27007">
    <property type="match status" value="1"/>
</dbReference>
<dbReference type="SUPFAM" id="SSF49899">
    <property type="entry name" value="Concanavalin A-like lectins/glucanases"/>
    <property type="match status" value="1"/>
</dbReference>
<evidence type="ECO:0000256" key="8">
    <source>
        <dbReference type="ARBA" id="ARBA00022679"/>
    </source>
</evidence>
<evidence type="ECO:0000256" key="15">
    <source>
        <dbReference type="ARBA" id="ARBA00022989"/>
    </source>
</evidence>
<dbReference type="PROSITE" id="PS00307">
    <property type="entry name" value="LECTIN_LEGUME_BETA"/>
    <property type="match status" value="1"/>
</dbReference>
<evidence type="ECO:0000256" key="9">
    <source>
        <dbReference type="ARBA" id="ARBA00022692"/>
    </source>
</evidence>
<dbReference type="InterPro" id="IPR000985">
    <property type="entry name" value="Lectin_LegA_CS"/>
</dbReference>
<evidence type="ECO:0000259" key="22">
    <source>
        <dbReference type="PROSITE" id="PS50011"/>
    </source>
</evidence>
<reference evidence="23" key="1">
    <citation type="journal article" date="2023" name="Plant Biotechnol. J.">
        <title>Chromosome-level wild Hevea brasiliensis genome provides new tools for genomic-assisted breeding and valuable loci to elevate rubber yield.</title>
        <authorList>
            <person name="Cheng H."/>
            <person name="Song X."/>
            <person name="Hu Y."/>
            <person name="Wu T."/>
            <person name="Yang Q."/>
            <person name="An Z."/>
            <person name="Feng S."/>
            <person name="Deng Z."/>
            <person name="Wu W."/>
            <person name="Zeng X."/>
            <person name="Tu M."/>
            <person name="Wang X."/>
            <person name="Huang H."/>
        </authorList>
    </citation>
    <scope>NUCLEOTIDE SEQUENCE</scope>
    <source>
        <strain evidence="23">MT/VB/25A 57/8</strain>
    </source>
</reference>
<protein>
    <recommendedName>
        <fullName evidence="5">non-specific serine/threonine protein kinase</fullName>
        <ecNumber evidence="5">2.7.11.1</ecNumber>
    </recommendedName>
</protein>
<evidence type="ECO:0000256" key="18">
    <source>
        <dbReference type="ARBA" id="ARBA00023180"/>
    </source>
</evidence>
<dbReference type="Gene3D" id="1.10.510.10">
    <property type="entry name" value="Transferase(Phosphotransferase) domain 1"/>
    <property type="match status" value="1"/>
</dbReference>
<evidence type="ECO:0000313" key="24">
    <source>
        <dbReference type="Proteomes" id="UP001174677"/>
    </source>
</evidence>
<evidence type="ECO:0000256" key="10">
    <source>
        <dbReference type="ARBA" id="ARBA00022729"/>
    </source>
</evidence>
<evidence type="ECO:0000256" key="11">
    <source>
        <dbReference type="ARBA" id="ARBA00022734"/>
    </source>
</evidence>
<organism evidence="23 24">
    <name type="scientific">Hevea brasiliensis</name>
    <name type="common">Para rubber tree</name>
    <name type="synonym">Siphonia brasiliensis</name>
    <dbReference type="NCBI Taxonomy" id="3981"/>
    <lineage>
        <taxon>Eukaryota</taxon>
        <taxon>Viridiplantae</taxon>
        <taxon>Streptophyta</taxon>
        <taxon>Embryophyta</taxon>
        <taxon>Tracheophyta</taxon>
        <taxon>Spermatophyta</taxon>
        <taxon>Magnoliopsida</taxon>
        <taxon>eudicotyledons</taxon>
        <taxon>Gunneridae</taxon>
        <taxon>Pentapetalae</taxon>
        <taxon>rosids</taxon>
        <taxon>fabids</taxon>
        <taxon>Malpighiales</taxon>
        <taxon>Euphorbiaceae</taxon>
        <taxon>Crotonoideae</taxon>
        <taxon>Micrandreae</taxon>
        <taxon>Hevea</taxon>
    </lineage>
</organism>
<dbReference type="PROSITE" id="PS00107">
    <property type="entry name" value="PROTEIN_KINASE_ATP"/>
    <property type="match status" value="1"/>
</dbReference>
<dbReference type="CDD" id="cd06899">
    <property type="entry name" value="lectin_legume_LecRK_Arcelin_ConA"/>
    <property type="match status" value="1"/>
</dbReference>
<keyword evidence="16 21" id="KW-0472">Membrane</keyword>
<dbReference type="Proteomes" id="UP001174677">
    <property type="component" value="Chromosome 7"/>
</dbReference>
<evidence type="ECO:0000256" key="19">
    <source>
        <dbReference type="PROSITE-ProRule" id="PRU10141"/>
    </source>
</evidence>
<dbReference type="Pfam" id="PF00069">
    <property type="entry name" value="Pkinase"/>
    <property type="match status" value="1"/>
</dbReference>